<dbReference type="Proteomes" id="UP000321717">
    <property type="component" value="Unassembled WGS sequence"/>
</dbReference>
<dbReference type="AlphaFoldDB" id="A0A512HM67"/>
<reference evidence="2 3" key="1">
    <citation type="submission" date="2019-07" db="EMBL/GenBank/DDBJ databases">
        <title>Whole genome shotgun sequence of Rhizobium naphthalenivorans NBRC 107585.</title>
        <authorList>
            <person name="Hosoyama A."/>
            <person name="Uohara A."/>
            <person name="Ohji S."/>
            <person name="Ichikawa N."/>
        </authorList>
    </citation>
    <scope>NUCLEOTIDE SEQUENCE [LARGE SCALE GENOMIC DNA]</scope>
    <source>
        <strain evidence="2 3">NBRC 107585</strain>
    </source>
</reference>
<keyword evidence="3" id="KW-1185">Reference proteome</keyword>
<dbReference type="InterPro" id="IPR012312">
    <property type="entry name" value="Hemerythrin-like"/>
</dbReference>
<dbReference type="Pfam" id="PF01814">
    <property type="entry name" value="Hemerythrin"/>
    <property type="match status" value="1"/>
</dbReference>
<accession>A0A512HM67</accession>
<comment type="caution">
    <text evidence="2">The sequence shown here is derived from an EMBL/GenBank/DDBJ whole genome shotgun (WGS) entry which is preliminary data.</text>
</comment>
<organism evidence="2 3">
    <name type="scientific">Ciceribacter naphthalenivorans</name>
    <dbReference type="NCBI Taxonomy" id="1118451"/>
    <lineage>
        <taxon>Bacteria</taxon>
        <taxon>Pseudomonadati</taxon>
        <taxon>Pseudomonadota</taxon>
        <taxon>Alphaproteobacteria</taxon>
        <taxon>Hyphomicrobiales</taxon>
        <taxon>Rhizobiaceae</taxon>
        <taxon>Ciceribacter</taxon>
    </lineage>
</organism>
<name>A0A512HM67_9HYPH</name>
<gene>
    <name evidence="2" type="ORF">RNA01_34220</name>
</gene>
<feature type="domain" description="Hemerythrin-like" evidence="1">
    <location>
        <begin position="11"/>
        <end position="138"/>
    </location>
</feature>
<protein>
    <recommendedName>
        <fullName evidence="1">Hemerythrin-like domain-containing protein</fullName>
    </recommendedName>
</protein>
<dbReference type="EMBL" id="BJZP01000020">
    <property type="protein sequence ID" value="GEO86490.1"/>
    <property type="molecule type" value="Genomic_DNA"/>
</dbReference>
<dbReference type="RefSeq" id="WP_235916718.1">
    <property type="nucleotide sequence ID" value="NZ_BJZP01000020.1"/>
</dbReference>
<evidence type="ECO:0000313" key="3">
    <source>
        <dbReference type="Proteomes" id="UP000321717"/>
    </source>
</evidence>
<evidence type="ECO:0000313" key="2">
    <source>
        <dbReference type="EMBL" id="GEO86490.1"/>
    </source>
</evidence>
<evidence type="ECO:0000259" key="1">
    <source>
        <dbReference type="Pfam" id="PF01814"/>
    </source>
</evidence>
<sequence>MNAKLNAGNLATLERSHDGLLRLCLTLEEIADSLPVDVDKDDCLDVARDMIPLLKQAHLLEEQVLFPDFDRNAGSRFAAMVIERLKAEHRCDALACEEMVQTLMAVAEDRCELSADTLRYMFHGFLEGVRRHVSSEKLMIEALLAAQSEGREILA</sequence>
<dbReference type="Gene3D" id="1.20.120.520">
    <property type="entry name" value="nmb1532 protein domain like"/>
    <property type="match status" value="1"/>
</dbReference>
<proteinExistence type="predicted"/>